<evidence type="ECO:0000256" key="2">
    <source>
        <dbReference type="ARBA" id="ARBA00022631"/>
    </source>
</evidence>
<dbReference type="AlphaFoldDB" id="A0A0R2HP34"/>
<dbReference type="SUPFAM" id="SSF51338">
    <property type="entry name" value="Composite domain of metallo-dependent hydrolases"/>
    <property type="match status" value="1"/>
</dbReference>
<feature type="binding site" description="via carbamate group" evidence="7">
    <location>
        <position position="146"/>
    </location>
    <ligand>
        <name>Zn(2+)</name>
        <dbReference type="ChEBI" id="CHEBI:29105"/>
        <label>1</label>
    </ligand>
</feature>
<protein>
    <recommendedName>
        <fullName evidence="7">Allantoinase</fullName>
        <ecNumber evidence="7">3.5.2.5</ecNumber>
    </recommendedName>
    <alternativeName>
        <fullName evidence="7">Allantoin-utilizing enzyme</fullName>
    </alternativeName>
</protein>
<proteinExistence type="inferred from homology"/>
<dbReference type="GO" id="GO:0004038">
    <property type="term" value="F:allantoinase activity"/>
    <property type="evidence" value="ECO:0007669"/>
    <property type="project" value="UniProtKB-UniRule"/>
</dbReference>
<dbReference type="EC" id="3.5.2.5" evidence="7"/>
<feature type="binding site" evidence="7">
    <location>
        <position position="242"/>
    </location>
    <ligand>
        <name>Zn(2+)</name>
        <dbReference type="ChEBI" id="CHEBI:29105"/>
        <label>2</label>
    </ligand>
</feature>
<dbReference type="PATRIC" id="fig|1449336.4.peg.1900"/>
<keyword evidence="3 7" id="KW-0479">Metal-binding</keyword>
<evidence type="ECO:0000256" key="7">
    <source>
        <dbReference type="HAMAP-Rule" id="MF_01645"/>
    </source>
</evidence>
<feature type="domain" description="Amidohydrolase-related" evidence="8">
    <location>
        <begin position="50"/>
        <end position="431"/>
    </location>
</feature>
<dbReference type="GeneID" id="89588858"/>
<dbReference type="RefSeq" id="WP_034569757.1">
    <property type="nucleotide sequence ID" value="NZ_JQBS01000035.1"/>
</dbReference>
<dbReference type="Gene3D" id="3.20.20.140">
    <property type="entry name" value="Metal-dependent hydrolases"/>
    <property type="match status" value="1"/>
</dbReference>
<organism evidence="9 10">
    <name type="scientific">Carnobacterium divergens DSM 20623</name>
    <dbReference type="NCBI Taxonomy" id="1449336"/>
    <lineage>
        <taxon>Bacteria</taxon>
        <taxon>Bacillati</taxon>
        <taxon>Bacillota</taxon>
        <taxon>Bacilli</taxon>
        <taxon>Lactobacillales</taxon>
        <taxon>Carnobacteriaceae</taxon>
        <taxon>Carnobacterium</taxon>
    </lineage>
</organism>
<dbReference type="InterPro" id="IPR017593">
    <property type="entry name" value="Allantoinase"/>
</dbReference>
<dbReference type="PANTHER" id="PTHR43668:SF4">
    <property type="entry name" value="ALLANTOINASE"/>
    <property type="match status" value="1"/>
</dbReference>
<keyword evidence="2 7" id="KW-0659">Purine metabolism</keyword>
<comment type="catalytic activity">
    <reaction evidence="7">
        <text>(S)-allantoin + H2O = allantoate + H(+)</text>
        <dbReference type="Rhea" id="RHEA:17029"/>
        <dbReference type="ChEBI" id="CHEBI:15377"/>
        <dbReference type="ChEBI" id="CHEBI:15378"/>
        <dbReference type="ChEBI" id="CHEBI:15678"/>
        <dbReference type="ChEBI" id="CHEBI:17536"/>
        <dbReference type="EC" id="3.5.2.5"/>
    </reaction>
</comment>
<comment type="similarity">
    <text evidence="7">Belongs to the metallo-dependent hydrolases superfamily. Allantoinase family.</text>
</comment>
<gene>
    <name evidence="7" type="primary">allB</name>
    <name evidence="9" type="ORF">IV74_GL001864</name>
</gene>
<comment type="caution">
    <text evidence="9">The sequence shown here is derived from an EMBL/GenBank/DDBJ whole genome shotgun (WGS) entry which is preliminary data.</text>
</comment>
<dbReference type="UniPathway" id="UPA00395">
    <property type="reaction ID" value="UER00653"/>
</dbReference>
<evidence type="ECO:0000256" key="6">
    <source>
        <dbReference type="ARBA" id="ARBA00058805"/>
    </source>
</evidence>
<dbReference type="InterPro" id="IPR032466">
    <property type="entry name" value="Metal_Hydrolase"/>
</dbReference>
<evidence type="ECO:0000259" key="8">
    <source>
        <dbReference type="Pfam" id="PF01979"/>
    </source>
</evidence>
<evidence type="ECO:0000256" key="3">
    <source>
        <dbReference type="ARBA" id="ARBA00022723"/>
    </source>
</evidence>
<feature type="modified residue" description="N6-carboxylysine" evidence="7">
    <location>
        <position position="146"/>
    </location>
</feature>
<dbReference type="eggNOG" id="COG0044">
    <property type="taxonomic scope" value="Bacteria"/>
</dbReference>
<reference evidence="9 10" key="1">
    <citation type="journal article" date="2015" name="Genome Announc.">
        <title>Expanding the biotechnology potential of lactobacilli through comparative genomics of 213 strains and associated genera.</title>
        <authorList>
            <person name="Sun Z."/>
            <person name="Harris H.M."/>
            <person name="McCann A."/>
            <person name="Guo C."/>
            <person name="Argimon S."/>
            <person name="Zhang W."/>
            <person name="Yang X."/>
            <person name="Jeffery I.B."/>
            <person name="Cooney J.C."/>
            <person name="Kagawa T.F."/>
            <person name="Liu W."/>
            <person name="Song Y."/>
            <person name="Salvetti E."/>
            <person name="Wrobel A."/>
            <person name="Rasinkangas P."/>
            <person name="Parkhill J."/>
            <person name="Rea M.C."/>
            <person name="O'Sullivan O."/>
            <person name="Ritari J."/>
            <person name="Douillard F.P."/>
            <person name="Paul Ross R."/>
            <person name="Yang R."/>
            <person name="Briner A.E."/>
            <person name="Felis G.E."/>
            <person name="de Vos W.M."/>
            <person name="Barrangou R."/>
            <person name="Klaenhammer T.R."/>
            <person name="Caufield P.W."/>
            <person name="Cui Y."/>
            <person name="Zhang H."/>
            <person name="O'Toole P.W."/>
        </authorList>
    </citation>
    <scope>NUCLEOTIDE SEQUENCE [LARGE SCALE GENOMIC DNA]</scope>
    <source>
        <strain evidence="9 10">DSM 20623</strain>
    </source>
</reference>
<dbReference type="Pfam" id="PF01979">
    <property type="entry name" value="Amidohydro_1"/>
    <property type="match status" value="1"/>
</dbReference>
<dbReference type="GO" id="GO:0000256">
    <property type="term" value="P:allantoin catabolic process"/>
    <property type="evidence" value="ECO:0007669"/>
    <property type="project" value="UniProtKB-UniRule"/>
</dbReference>
<keyword evidence="4 7" id="KW-0378">Hydrolase</keyword>
<dbReference type="GO" id="GO:0050897">
    <property type="term" value="F:cobalt ion binding"/>
    <property type="evidence" value="ECO:0007669"/>
    <property type="project" value="InterPro"/>
</dbReference>
<comment type="PTM">
    <text evidence="7">Carboxylation allows a single lysine to coordinate two zinc ions.</text>
</comment>
<evidence type="ECO:0000256" key="4">
    <source>
        <dbReference type="ARBA" id="ARBA00022801"/>
    </source>
</evidence>
<dbReference type="HAMAP" id="MF_01645">
    <property type="entry name" value="Hydantoinase"/>
    <property type="match status" value="1"/>
</dbReference>
<evidence type="ECO:0000313" key="9">
    <source>
        <dbReference type="EMBL" id="KRN54283.1"/>
    </source>
</evidence>
<comment type="cofactor">
    <cofactor evidence="7">
        <name>Zn(2+)</name>
        <dbReference type="ChEBI" id="CHEBI:29105"/>
    </cofactor>
    <text evidence="7">Binds 2 Zn(2+) ions per subunit.</text>
</comment>
<feature type="binding site" evidence="7">
    <location>
        <position position="61"/>
    </location>
    <ligand>
        <name>Zn(2+)</name>
        <dbReference type="ChEBI" id="CHEBI:29105"/>
        <label>1</label>
    </ligand>
</feature>
<comment type="subunit">
    <text evidence="1 7">Homotetramer.</text>
</comment>
<name>A0A0R2HP34_CARDV</name>
<dbReference type="PANTHER" id="PTHR43668">
    <property type="entry name" value="ALLANTOINASE"/>
    <property type="match status" value="1"/>
</dbReference>
<evidence type="ECO:0000313" key="10">
    <source>
        <dbReference type="Proteomes" id="UP000051658"/>
    </source>
</evidence>
<dbReference type="InterPro" id="IPR006680">
    <property type="entry name" value="Amidohydro-rel"/>
</dbReference>
<dbReference type="Proteomes" id="UP000051658">
    <property type="component" value="Unassembled WGS sequence"/>
</dbReference>
<dbReference type="NCBIfam" id="TIGR03178">
    <property type="entry name" value="allantoinase"/>
    <property type="match status" value="1"/>
</dbReference>
<dbReference type="NCBIfam" id="NF005960">
    <property type="entry name" value="PRK08044.1"/>
    <property type="match status" value="1"/>
</dbReference>
<feature type="binding site" evidence="7">
    <location>
        <position position="59"/>
    </location>
    <ligand>
        <name>Zn(2+)</name>
        <dbReference type="ChEBI" id="CHEBI:29105"/>
        <label>1</label>
    </ligand>
</feature>
<dbReference type="InterPro" id="IPR047604">
    <property type="entry name" value="Allantoinase_bact"/>
</dbReference>
<feature type="binding site" description="via carbamate group" evidence="7">
    <location>
        <position position="146"/>
    </location>
    <ligand>
        <name>Zn(2+)</name>
        <dbReference type="ChEBI" id="CHEBI:29105"/>
        <label>2</label>
    </ligand>
</feature>
<evidence type="ECO:0000256" key="5">
    <source>
        <dbReference type="ARBA" id="ARBA00022833"/>
    </source>
</evidence>
<dbReference type="InterPro" id="IPR011059">
    <property type="entry name" value="Metal-dep_hydrolase_composite"/>
</dbReference>
<feature type="binding site" evidence="7">
    <location>
        <position position="315"/>
    </location>
    <ligand>
        <name>Zn(2+)</name>
        <dbReference type="ChEBI" id="CHEBI:29105"/>
        <label>1</label>
    </ligand>
</feature>
<accession>A0A0R2HP34</accession>
<dbReference type="EMBL" id="JQBS01000035">
    <property type="protein sequence ID" value="KRN54283.1"/>
    <property type="molecule type" value="Genomic_DNA"/>
</dbReference>
<evidence type="ECO:0000256" key="1">
    <source>
        <dbReference type="ARBA" id="ARBA00011881"/>
    </source>
</evidence>
<dbReference type="GO" id="GO:0006145">
    <property type="term" value="P:purine nucleobase catabolic process"/>
    <property type="evidence" value="ECO:0007669"/>
    <property type="project" value="TreeGrafter"/>
</dbReference>
<dbReference type="SUPFAM" id="SSF51556">
    <property type="entry name" value="Metallo-dependent hydrolases"/>
    <property type="match status" value="1"/>
</dbReference>
<dbReference type="FunFam" id="3.20.20.140:FF:000013">
    <property type="entry name" value="Allantoinase"/>
    <property type="match status" value="1"/>
</dbReference>
<comment type="function">
    <text evidence="6 7">Catalyzes the conversion of allantoin (5-ureidohydantoin) to allantoic acid by hydrolytic cleavage of the five-member hydantoin ring.</text>
</comment>
<dbReference type="GO" id="GO:0008270">
    <property type="term" value="F:zinc ion binding"/>
    <property type="evidence" value="ECO:0007669"/>
    <property type="project" value="InterPro"/>
</dbReference>
<comment type="pathway">
    <text evidence="7">Nitrogen metabolism; (S)-allantoin degradation; allantoate from (S)-allantoin: step 1/1.</text>
</comment>
<feature type="binding site" evidence="7">
    <location>
        <position position="186"/>
    </location>
    <ligand>
        <name>Zn(2+)</name>
        <dbReference type="ChEBI" id="CHEBI:29105"/>
        <label>2</label>
    </ligand>
</feature>
<dbReference type="InterPro" id="IPR050138">
    <property type="entry name" value="DHOase/Allantoinase_Hydrolase"/>
</dbReference>
<dbReference type="GO" id="GO:0005737">
    <property type="term" value="C:cytoplasm"/>
    <property type="evidence" value="ECO:0007669"/>
    <property type="project" value="TreeGrafter"/>
</dbReference>
<keyword evidence="5 7" id="KW-0862">Zinc</keyword>
<keyword evidence="10" id="KW-1185">Reference proteome</keyword>
<sequence length="450" mass="49343">MNYDLLIKNGTVILEDQAIVTNIAVKDGKIAAIGADLTQGTETIDARKLIVSPGMVDAHVHISEPGRTHWEGYQTGTKAAAKGGVTTFIEMPLNQLPATTSRETLQLKFDAAKGKLSMDVALFGGLVPYNLEDLEDLDEEGVVAFKCFLATCGFPDEPTDFQNVDDYSFFAGMKKIAKMDSLLAIHAENALICDELGKVAQSKGQTSTDDYVASRPPFTEVEAVRRAIYLAKVADCQIHICHLSTPEAISEVTKAKQSGQRVTCESCTHYFALNQEQFADIGMSAKCAPPLRDQANQELLWEKLFNGEIDFVTSDHSPCPPEMKIGNAFTAWGGISGLQNNMDILFDEAVQKRGMSLTQFADLIATAPANLYQLKTKGSIAIGKDADFTFIKPKAPYTLKESDLEYKNKISPYIGREIGCQVVRTILRGETIYDKQTKAFKEATGHFLLK</sequence>